<dbReference type="InterPro" id="IPR052016">
    <property type="entry name" value="Bact_Sigma-Reg"/>
</dbReference>
<protein>
    <submittedName>
        <fullName evidence="4">Response regulator</fullName>
    </submittedName>
</protein>
<dbReference type="Proteomes" id="UP000074108">
    <property type="component" value="Unassembled WGS sequence"/>
</dbReference>
<dbReference type="Pfam" id="PF07228">
    <property type="entry name" value="SpoIIE"/>
    <property type="match status" value="1"/>
</dbReference>
<evidence type="ECO:0000313" key="5">
    <source>
        <dbReference type="Proteomes" id="UP000074108"/>
    </source>
</evidence>
<dbReference type="AlphaFoldDB" id="A0A147KBM4"/>
<dbReference type="PATRIC" id="fig|1150625.3.peg.430"/>
<dbReference type="SMART" id="SM00448">
    <property type="entry name" value="REC"/>
    <property type="match status" value="1"/>
</dbReference>
<name>A0A147KBM4_9BACI</name>
<reference evidence="4 5" key="1">
    <citation type="journal article" date="2016" name="Front. Microbiol.">
        <title>Microevolution Analysis of Bacillus coahuilensis Unveils Differences in Phosphorus Acquisition Strategies and Their Regulation.</title>
        <authorList>
            <person name="Gomez-Lunar Z."/>
            <person name="Hernandez-Gonzalez I."/>
            <person name="Rodriguez-Torres M.D."/>
            <person name="Souza V."/>
            <person name="Olmedo-Alvarez G."/>
        </authorList>
    </citation>
    <scope>NUCLEOTIDE SEQUENCE [LARGE SCALE GENOMIC DNA]</scope>
    <source>
        <strain evidence="5">p1.1.43</strain>
    </source>
</reference>
<dbReference type="Gene3D" id="3.60.40.10">
    <property type="entry name" value="PPM-type phosphatase domain"/>
    <property type="match status" value="1"/>
</dbReference>
<dbReference type="Pfam" id="PF00072">
    <property type="entry name" value="Response_reg"/>
    <property type="match status" value="1"/>
</dbReference>
<dbReference type="PROSITE" id="PS50110">
    <property type="entry name" value="RESPONSE_REGULATORY"/>
    <property type="match status" value="1"/>
</dbReference>
<dbReference type="SMART" id="SM00331">
    <property type="entry name" value="PP2C_SIG"/>
    <property type="match status" value="1"/>
</dbReference>
<keyword evidence="5" id="KW-1185">Reference proteome</keyword>
<organism evidence="4 5">
    <name type="scientific">Bacillus coahuilensis p1.1.43</name>
    <dbReference type="NCBI Taxonomy" id="1150625"/>
    <lineage>
        <taxon>Bacteria</taxon>
        <taxon>Bacillati</taxon>
        <taxon>Bacillota</taxon>
        <taxon>Bacilli</taxon>
        <taxon>Bacillales</taxon>
        <taxon>Bacillaceae</taxon>
        <taxon>Bacillus</taxon>
    </lineage>
</organism>
<sequence>MSILIVDDNEANLFVIEKLLHRAGYSDHISFTSAHDLLDYVYSESPSTIMEQVDVILMDIMMPEMDGIEACRILQENVHLKDIPIIFITALEDSEKVVEALDAGGMDYLMKPINKTELLARLRVALRLKYEKDWHKQQEAKISAELELSMQVQTSLLSEPILQNQLVVKASYKPAYKLAGDLYYWYQLDQNRIAVIQLDMMGHGISSSLVCMFISSVLRDAIRTNPDPEFVISELNRWMVSIHHDQNLPYYFTAIYLVVDTDKQTIEYINAGHPTGHVLVEGDQLVELSSNTCAVGFFDNIRTKKEMIHYKDSVQIILCTDGVHEAIDKYEQKGLEWLKSRSTTLYTEAFDVEVEPIDLLLSEEQQQAANDDMCVVLIQAGNLVNTIDSRHNFVESKIVT</sequence>
<evidence type="ECO:0000259" key="3">
    <source>
        <dbReference type="PROSITE" id="PS50110"/>
    </source>
</evidence>
<keyword evidence="1" id="KW-0378">Hydrolase</keyword>
<evidence type="ECO:0000256" key="1">
    <source>
        <dbReference type="ARBA" id="ARBA00022801"/>
    </source>
</evidence>
<dbReference type="PANTHER" id="PTHR43156:SF14">
    <property type="entry name" value="PHOSPHOSERINE PHOSPHATASE RSBP"/>
    <property type="match status" value="1"/>
</dbReference>
<accession>A0A147KBM4</accession>
<dbReference type="InterPro" id="IPR001932">
    <property type="entry name" value="PPM-type_phosphatase-like_dom"/>
</dbReference>
<dbReference type="OrthoDB" id="9763484at2"/>
<feature type="modified residue" description="4-aspartylphosphate" evidence="2">
    <location>
        <position position="59"/>
    </location>
</feature>
<dbReference type="InterPro" id="IPR036457">
    <property type="entry name" value="PPM-type-like_dom_sf"/>
</dbReference>
<dbReference type="GO" id="GO:0016791">
    <property type="term" value="F:phosphatase activity"/>
    <property type="evidence" value="ECO:0007669"/>
    <property type="project" value="TreeGrafter"/>
</dbReference>
<dbReference type="EMBL" id="LDYG01000007">
    <property type="protein sequence ID" value="KUP08833.1"/>
    <property type="molecule type" value="Genomic_DNA"/>
</dbReference>
<dbReference type="GO" id="GO:0000160">
    <property type="term" value="P:phosphorelay signal transduction system"/>
    <property type="evidence" value="ECO:0007669"/>
    <property type="project" value="InterPro"/>
</dbReference>
<dbReference type="Gene3D" id="3.40.50.2300">
    <property type="match status" value="1"/>
</dbReference>
<keyword evidence="2" id="KW-0597">Phosphoprotein</keyword>
<evidence type="ECO:0000256" key="2">
    <source>
        <dbReference type="PROSITE-ProRule" id="PRU00169"/>
    </source>
</evidence>
<dbReference type="SUPFAM" id="SSF52172">
    <property type="entry name" value="CheY-like"/>
    <property type="match status" value="1"/>
</dbReference>
<dbReference type="PANTHER" id="PTHR43156">
    <property type="entry name" value="STAGE II SPORULATION PROTEIN E-RELATED"/>
    <property type="match status" value="1"/>
</dbReference>
<dbReference type="InterPro" id="IPR011006">
    <property type="entry name" value="CheY-like_superfamily"/>
</dbReference>
<gene>
    <name evidence="4" type="ORF">Q75_02035</name>
</gene>
<evidence type="ECO:0000313" key="4">
    <source>
        <dbReference type="EMBL" id="KUP08833.1"/>
    </source>
</evidence>
<proteinExistence type="predicted"/>
<dbReference type="STRING" id="1150625.Q75_02035"/>
<dbReference type="RefSeq" id="WP_059282125.1">
    <property type="nucleotide sequence ID" value="NZ_LDYG01000007.1"/>
</dbReference>
<feature type="domain" description="Response regulatory" evidence="3">
    <location>
        <begin position="2"/>
        <end position="126"/>
    </location>
</feature>
<dbReference type="InterPro" id="IPR001789">
    <property type="entry name" value="Sig_transdc_resp-reg_receiver"/>
</dbReference>
<comment type="caution">
    <text evidence="4">The sequence shown here is derived from an EMBL/GenBank/DDBJ whole genome shotgun (WGS) entry which is preliminary data.</text>
</comment>
<dbReference type="SUPFAM" id="SSF81606">
    <property type="entry name" value="PP2C-like"/>
    <property type="match status" value="1"/>
</dbReference>